<evidence type="ECO:0000259" key="2">
    <source>
        <dbReference type="Pfam" id="PF14341"/>
    </source>
</evidence>
<accession>A0ABX0AGI9</accession>
<proteinExistence type="predicted"/>
<sequence>MQHRRINPHSAASQRGAVLYVALIMLILMALIGIVGMQVAGLQEKMSANYRNVNLAFQNSEGSARMTECYIEAQVNRTASACTAAPIEQICDTGFDATNWAKQRAMDDAAADRVLVRSIGQCISGGASLGMGREAEKGGDPNPIYQVTTYATDFASNPTADAAIDTIFSP</sequence>
<dbReference type="Pfam" id="PF14341">
    <property type="entry name" value="PilX_N"/>
    <property type="match status" value="1"/>
</dbReference>
<comment type="caution">
    <text evidence="3">The sequence shown here is derived from an EMBL/GenBank/DDBJ whole genome shotgun (WGS) entry which is preliminary data.</text>
</comment>
<name>A0ABX0AGI9_9GAMM</name>
<feature type="domain" description="Type 4 fimbrial biogenesis protein PilX N-terminal" evidence="2">
    <location>
        <begin position="15"/>
        <end position="58"/>
    </location>
</feature>
<evidence type="ECO:0000313" key="3">
    <source>
        <dbReference type="EMBL" id="NDK39270.1"/>
    </source>
</evidence>
<keyword evidence="4" id="KW-1185">Reference proteome</keyword>
<gene>
    <name evidence="3" type="ORF">DT603_10490</name>
</gene>
<protein>
    <submittedName>
        <fullName evidence="3">Pilus assembly protein</fullName>
    </submittedName>
</protein>
<reference evidence="3 4" key="1">
    <citation type="submission" date="2018-07" db="EMBL/GenBank/DDBJ databases">
        <title>Whole genome Sequencing of Pseudoxanthomonas gei KCTC 32298 (T).</title>
        <authorList>
            <person name="Kumar S."/>
            <person name="Bansal K."/>
            <person name="Kaur A."/>
            <person name="Patil P."/>
            <person name="Sharma S."/>
            <person name="Patil P.B."/>
        </authorList>
    </citation>
    <scope>NUCLEOTIDE SEQUENCE [LARGE SCALE GENOMIC DNA]</scope>
    <source>
        <strain evidence="3 4">KCTC 32298</strain>
    </source>
</reference>
<dbReference type="InterPro" id="IPR025746">
    <property type="entry name" value="PilX_N_dom"/>
</dbReference>
<evidence type="ECO:0000313" key="4">
    <source>
        <dbReference type="Proteomes" id="UP001429354"/>
    </source>
</evidence>
<dbReference type="Proteomes" id="UP001429354">
    <property type="component" value="Unassembled WGS sequence"/>
</dbReference>
<feature type="transmembrane region" description="Helical" evidence="1">
    <location>
        <begin position="17"/>
        <end position="42"/>
    </location>
</feature>
<dbReference type="EMBL" id="QOVG01000006">
    <property type="protein sequence ID" value="NDK39270.1"/>
    <property type="molecule type" value="Genomic_DNA"/>
</dbReference>
<keyword evidence="1" id="KW-0472">Membrane</keyword>
<evidence type="ECO:0000256" key="1">
    <source>
        <dbReference type="SAM" id="Phobius"/>
    </source>
</evidence>
<organism evidence="3 4">
    <name type="scientific">Pseudoxanthomonas gei</name>
    <dbReference type="NCBI Taxonomy" id="1383030"/>
    <lineage>
        <taxon>Bacteria</taxon>
        <taxon>Pseudomonadati</taxon>
        <taxon>Pseudomonadota</taxon>
        <taxon>Gammaproteobacteria</taxon>
        <taxon>Lysobacterales</taxon>
        <taxon>Lysobacteraceae</taxon>
        <taxon>Pseudoxanthomonas</taxon>
    </lineage>
</organism>
<keyword evidence="1" id="KW-0812">Transmembrane</keyword>
<keyword evidence="1" id="KW-1133">Transmembrane helix</keyword>